<dbReference type="Pfam" id="PF06985">
    <property type="entry name" value="HET"/>
    <property type="match status" value="1"/>
</dbReference>
<dbReference type="InterPro" id="IPR010730">
    <property type="entry name" value="HET"/>
</dbReference>
<keyword evidence="3" id="KW-1185">Reference proteome</keyword>
<evidence type="ECO:0000313" key="2">
    <source>
        <dbReference type="EMBL" id="KXH56389.1"/>
    </source>
</evidence>
<sequence length="760" mass="87462">MSKRNLLYSQPDGHAFRNVFPLLIYDYAQAIDRLQTSSLEVLRRLPATVQDDQATRREHQQISRLLTHINRSTVALVDVDRTRQLEAALEAVTYRHGFEEVVVNDEKRPVSLCLCCKKFIRTRPNVFVNIRIRYGNSDEGDDEEDEAFWENHHTTFFQLMDCCFISDRGCHLCHLIWQAFRVQRQRQRDPEAYKLIWHKGSFKLSVTRRMETVPRGHTLHLKSNIQVVSGKRTSRNSKGFDATILDLDLNQVPPGRYPNTFYPSIGDSTDSHQVIAQLLAWLNNCRSSHDKCRRSSQQKPTRLVRIDWANQKIRVVHDIDSDEEYIALSYRWGDSASAYCLTTKTMAELSAAGGVGMECLPQVIKDACRVCSWAGVKYLWVDRLCILQDSVDDWNTEASRMASVYGNGLCTIAASCAAHDDQSLFRKRKPLCHQPLRLGRCPLTSELSQEPLLAVPAFVHLYVERDQTGFLATRGWVFQERLLSRRTIYFAEEQVYWECIEQKASDAWPEGWNSKLESYHQKIAEMAEDMDHSKAMAEWNNVVQAYTETSFSKGKDRLPGLSGLAHDFKSRCLSEQDTYLAGMWKSHIIQNLCWMARAFPGSTVYEYSRFNFPEKYRAPSWSWASLDLPVECGFSIGYGKESSLADYRDAQLSFEGNDPHGAICDGWLKLSGFLNEVTVNWADFVLRQGSIDGKRTVVRGPQGEVLDGLSFYKVHLDFNLHNVWPWPEILSRRIFCLPLVHSDLGDSKYYNECFSLFQYD</sequence>
<dbReference type="AlphaFoldDB" id="A0A135U7L8"/>
<dbReference type="PANTHER" id="PTHR33112:SF16">
    <property type="entry name" value="HETEROKARYON INCOMPATIBILITY DOMAIN-CONTAINING PROTEIN"/>
    <property type="match status" value="1"/>
</dbReference>
<evidence type="ECO:0000313" key="3">
    <source>
        <dbReference type="Proteomes" id="UP000070054"/>
    </source>
</evidence>
<evidence type="ECO:0000259" key="1">
    <source>
        <dbReference type="Pfam" id="PF06985"/>
    </source>
</evidence>
<accession>A0A135U7L8</accession>
<organism evidence="2 3">
    <name type="scientific">Colletotrichum nymphaeae SA-01</name>
    <dbReference type="NCBI Taxonomy" id="1460502"/>
    <lineage>
        <taxon>Eukaryota</taxon>
        <taxon>Fungi</taxon>
        <taxon>Dikarya</taxon>
        <taxon>Ascomycota</taxon>
        <taxon>Pezizomycotina</taxon>
        <taxon>Sordariomycetes</taxon>
        <taxon>Hypocreomycetidae</taxon>
        <taxon>Glomerellales</taxon>
        <taxon>Glomerellaceae</taxon>
        <taxon>Colletotrichum</taxon>
        <taxon>Colletotrichum acutatum species complex</taxon>
    </lineage>
</organism>
<comment type="caution">
    <text evidence="2">The sequence shown here is derived from an EMBL/GenBank/DDBJ whole genome shotgun (WGS) entry which is preliminary data.</text>
</comment>
<name>A0A135U7L8_9PEZI</name>
<gene>
    <name evidence="2" type="ORF">CNYM01_00269</name>
</gene>
<dbReference type="EMBL" id="JEMN01000791">
    <property type="protein sequence ID" value="KXH56389.1"/>
    <property type="molecule type" value="Genomic_DNA"/>
</dbReference>
<dbReference type="Proteomes" id="UP000070054">
    <property type="component" value="Unassembled WGS sequence"/>
</dbReference>
<proteinExistence type="predicted"/>
<protein>
    <submittedName>
        <fullName evidence="2">Heterokaryon incompatibility protein</fullName>
    </submittedName>
</protein>
<dbReference type="PANTHER" id="PTHR33112">
    <property type="entry name" value="DOMAIN PROTEIN, PUTATIVE-RELATED"/>
    <property type="match status" value="1"/>
</dbReference>
<reference evidence="2 3" key="1">
    <citation type="submission" date="2014-02" db="EMBL/GenBank/DDBJ databases">
        <title>The genome sequence of Colletotrichum nymphaeae SA-01.</title>
        <authorList>
            <person name="Baroncelli R."/>
            <person name="Thon M.R."/>
        </authorList>
    </citation>
    <scope>NUCLEOTIDE SEQUENCE [LARGE SCALE GENOMIC DNA]</scope>
    <source>
        <strain evidence="2 3">SA-01</strain>
    </source>
</reference>
<feature type="domain" description="Heterokaryon incompatibility" evidence="1">
    <location>
        <begin position="325"/>
        <end position="480"/>
    </location>
</feature>